<name>A0AAN7B171_9PEZI</name>
<proteinExistence type="predicted"/>
<accession>A0AAN7B171</accession>
<feature type="compositionally biased region" description="Basic and acidic residues" evidence="1">
    <location>
        <begin position="46"/>
        <end position="55"/>
    </location>
</feature>
<feature type="region of interest" description="Disordered" evidence="1">
    <location>
        <begin position="1"/>
        <end position="80"/>
    </location>
</feature>
<dbReference type="AlphaFoldDB" id="A0AAN7B171"/>
<feature type="compositionally biased region" description="Basic residues" evidence="1">
    <location>
        <begin position="1"/>
        <end position="12"/>
    </location>
</feature>
<evidence type="ECO:0000256" key="1">
    <source>
        <dbReference type="SAM" id="MobiDB-lite"/>
    </source>
</evidence>
<dbReference type="EMBL" id="MU858513">
    <property type="protein sequence ID" value="KAK4206092.1"/>
    <property type="molecule type" value="Genomic_DNA"/>
</dbReference>
<evidence type="ECO:0000313" key="3">
    <source>
        <dbReference type="Proteomes" id="UP001301769"/>
    </source>
</evidence>
<reference evidence="2" key="2">
    <citation type="submission" date="2023-05" db="EMBL/GenBank/DDBJ databases">
        <authorList>
            <consortium name="Lawrence Berkeley National Laboratory"/>
            <person name="Steindorff A."/>
            <person name="Hensen N."/>
            <person name="Bonometti L."/>
            <person name="Westerberg I."/>
            <person name="Brannstrom I.O."/>
            <person name="Guillou S."/>
            <person name="Cros-Aarteil S."/>
            <person name="Calhoun S."/>
            <person name="Haridas S."/>
            <person name="Kuo A."/>
            <person name="Mondo S."/>
            <person name="Pangilinan J."/>
            <person name="Riley R."/>
            <person name="Labutti K."/>
            <person name="Andreopoulos B."/>
            <person name="Lipzen A."/>
            <person name="Chen C."/>
            <person name="Yanf M."/>
            <person name="Daum C."/>
            <person name="Ng V."/>
            <person name="Clum A."/>
            <person name="Ohm R."/>
            <person name="Martin F."/>
            <person name="Silar P."/>
            <person name="Natvig D."/>
            <person name="Lalanne C."/>
            <person name="Gautier V."/>
            <person name="Ament-Velasquez S.L."/>
            <person name="Kruys A."/>
            <person name="Hutchinson M.I."/>
            <person name="Powell A.J."/>
            <person name="Barry K."/>
            <person name="Miller A.N."/>
            <person name="Grigoriev I.V."/>
            <person name="Debuchy R."/>
            <person name="Gladieux P."/>
            <person name="Thoren M.H."/>
            <person name="Johannesson H."/>
        </authorList>
    </citation>
    <scope>NUCLEOTIDE SEQUENCE</scope>
    <source>
        <strain evidence="2">PSN293</strain>
    </source>
</reference>
<dbReference type="Proteomes" id="UP001301769">
    <property type="component" value="Unassembled WGS sequence"/>
</dbReference>
<keyword evidence="3" id="KW-1185">Reference proteome</keyword>
<reference evidence="2" key="1">
    <citation type="journal article" date="2023" name="Mol. Phylogenet. Evol.">
        <title>Genome-scale phylogeny and comparative genomics of the fungal order Sordariales.</title>
        <authorList>
            <person name="Hensen N."/>
            <person name="Bonometti L."/>
            <person name="Westerberg I."/>
            <person name="Brannstrom I.O."/>
            <person name="Guillou S."/>
            <person name="Cros-Aarteil S."/>
            <person name="Calhoun S."/>
            <person name="Haridas S."/>
            <person name="Kuo A."/>
            <person name="Mondo S."/>
            <person name="Pangilinan J."/>
            <person name="Riley R."/>
            <person name="LaButti K."/>
            <person name="Andreopoulos B."/>
            <person name="Lipzen A."/>
            <person name="Chen C."/>
            <person name="Yan M."/>
            <person name="Daum C."/>
            <person name="Ng V."/>
            <person name="Clum A."/>
            <person name="Steindorff A."/>
            <person name="Ohm R.A."/>
            <person name="Martin F."/>
            <person name="Silar P."/>
            <person name="Natvig D.O."/>
            <person name="Lalanne C."/>
            <person name="Gautier V."/>
            <person name="Ament-Velasquez S.L."/>
            <person name="Kruys A."/>
            <person name="Hutchinson M.I."/>
            <person name="Powell A.J."/>
            <person name="Barry K."/>
            <person name="Miller A.N."/>
            <person name="Grigoriev I.V."/>
            <person name="Debuchy R."/>
            <person name="Gladieux P."/>
            <person name="Hiltunen Thoren M."/>
            <person name="Johannesson H."/>
        </authorList>
    </citation>
    <scope>NUCLEOTIDE SEQUENCE</scope>
    <source>
        <strain evidence="2">PSN293</strain>
    </source>
</reference>
<evidence type="ECO:0000313" key="2">
    <source>
        <dbReference type="EMBL" id="KAK4206092.1"/>
    </source>
</evidence>
<gene>
    <name evidence="2" type="ORF">QBC37DRAFT_407410</name>
</gene>
<organism evidence="2 3">
    <name type="scientific">Rhypophila decipiens</name>
    <dbReference type="NCBI Taxonomy" id="261697"/>
    <lineage>
        <taxon>Eukaryota</taxon>
        <taxon>Fungi</taxon>
        <taxon>Dikarya</taxon>
        <taxon>Ascomycota</taxon>
        <taxon>Pezizomycotina</taxon>
        <taxon>Sordariomycetes</taxon>
        <taxon>Sordariomycetidae</taxon>
        <taxon>Sordariales</taxon>
        <taxon>Naviculisporaceae</taxon>
        <taxon>Rhypophila</taxon>
    </lineage>
</organism>
<sequence length="203" mass="21292">SIAKAGRKGKRNKPVDQISPRQRASLAHVDSKSLGPGPSVPDPAGNEERPKREDTPSEGGHAASSDTARRVVTEEADTVPSASINKSATLVSGLTQAPAIAIPTSTEKFSLFPFPPRNGSGGTNPHASEPLTITATSPLQHVDIVVIHGMGGHWNNTWKASDGAIWPRLFSDTTSAAGSDHSATTRLLSLPEAKKISETIPRT</sequence>
<feature type="non-terminal residue" evidence="2">
    <location>
        <position position="1"/>
    </location>
</feature>
<comment type="caution">
    <text evidence="2">The sequence shown here is derived from an EMBL/GenBank/DDBJ whole genome shotgun (WGS) entry which is preliminary data.</text>
</comment>
<protein>
    <submittedName>
        <fullName evidence="2">Uncharacterized protein</fullName>
    </submittedName>
</protein>